<protein>
    <submittedName>
        <fullName evidence="2">Uncharacterized protein LOC114247720</fullName>
    </submittedName>
</protein>
<proteinExistence type="predicted"/>
<evidence type="ECO:0000313" key="1">
    <source>
        <dbReference type="Proteomes" id="UP000504629"/>
    </source>
</evidence>
<sequence length="225" mass="25354">MAHSTCPTLQNVVTVAITSTMYRYVAIAFYLVFTAVTDIDTSPVRVTIDCTSESKERESLIGRSHFKRRLNSDAISKDRFDVDTFCDFIHSAIPKSVRNGKFISNEYEIDQYGFSDTQIPTAVAPPRGFVPSIPKLKLPKLKVPVIKVPKLKSSYANISPPIIKTPVFLPTIREIDEESSAEKMEKFKKGIQKMLHVVKVLGQIDQYLSERTRIVIDKLSKTLAD</sequence>
<name>A0A6J2K4L4_BOMMA</name>
<dbReference type="GeneID" id="114247720"/>
<dbReference type="RefSeq" id="XP_028036543.1">
    <property type="nucleotide sequence ID" value="XM_028180742.1"/>
</dbReference>
<dbReference type="Proteomes" id="UP000504629">
    <property type="component" value="Unplaced"/>
</dbReference>
<accession>A0A6J2K4L4</accession>
<organism evidence="1 2">
    <name type="scientific">Bombyx mandarina</name>
    <name type="common">Wild silk moth</name>
    <name type="synonym">Wild silkworm</name>
    <dbReference type="NCBI Taxonomy" id="7092"/>
    <lineage>
        <taxon>Eukaryota</taxon>
        <taxon>Metazoa</taxon>
        <taxon>Ecdysozoa</taxon>
        <taxon>Arthropoda</taxon>
        <taxon>Hexapoda</taxon>
        <taxon>Insecta</taxon>
        <taxon>Pterygota</taxon>
        <taxon>Neoptera</taxon>
        <taxon>Endopterygota</taxon>
        <taxon>Lepidoptera</taxon>
        <taxon>Glossata</taxon>
        <taxon>Ditrysia</taxon>
        <taxon>Bombycoidea</taxon>
        <taxon>Bombycidae</taxon>
        <taxon>Bombycinae</taxon>
        <taxon>Bombyx</taxon>
    </lineage>
</organism>
<dbReference type="KEGG" id="bman:114247720"/>
<keyword evidence="1" id="KW-1185">Reference proteome</keyword>
<dbReference type="OrthoDB" id="6621861at2759"/>
<dbReference type="AlphaFoldDB" id="A0A6J2K4L4"/>
<gene>
    <name evidence="2" type="primary">LOC114247720</name>
</gene>
<evidence type="ECO:0000313" key="2">
    <source>
        <dbReference type="RefSeq" id="XP_028036543.1"/>
    </source>
</evidence>
<reference evidence="2" key="1">
    <citation type="submission" date="2025-08" db="UniProtKB">
        <authorList>
            <consortium name="RefSeq"/>
        </authorList>
    </citation>
    <scope>IDENTIFICATION</scope>
    <source>
        <tissue evidence="2">Silk gland</tissue>
    </source>
</reference>